<dbReference type="OrthoDB" id="1652165at2"/>
<dbReference type="Proteomes" id="UP000291124">
    <property type="component" value="Chromosome"/>
</dbReference>
<accession>A0A4P6YFQ0</accession>
<evidence type="ECO:0008006" key="3">
    <source>
        <dbReference type="Google" id="ProtNLM"/>
    </source>
</evidence>
<dbReference type="KEGG" id="fnk:E1750_12675"/>
<gene>
    <name evidence="1" type="ORF">E1750_12675</name>
</gene>
<dbReference type="RefSeq" id="WP_133277133.1">
    <property type="nucleotide sequence ID" value="NZ_CP037933.1"/>
</dbReference>
<organism evidence="1 2">
    <name type="scientific">Flavobacterium nackdongense</name>
    <dbReference type="NCBI Taxonomy" id="2547394"/>
    <lineage>
        <taxon>Bacteria</taxon>
        <taxon>Pseudomonadati</taxon>
        <taxon>Bacteroidota</taxon>
        <taxon>Flavobacteriia</taxon>
        <taxon>Flavobacteriales</taxon>
        <taxon>Flavobacteriaceae</taxon>
        <taxon>Flavobacterium</taxon>
    </lineage>
</organism>
<protein>
    <recommendedName>
        <fullName evidence="3">T9SS sorting signal type C domain-containing protein</fullName>
    </recommendedName>
</protein>
<sequence length="617" mass="67287">MYIKNPVIVKHFILHSQNISIVLALIFSVKVTSQISSPPSFSLQETINTTGNNLAGSSGSISYSIGQVFYTDIVQSGKNVSQGAQHYNTDQTVWNGSTWDNGVPTIATDAFISGSYNVSDNIIASSLTVDNDAVAVIPSGFNVNINETIKISSGSFTLKNNSNLIQTSEGINLGSINVERESASLLRLDYTLWSSPVKNETFFLQAFSPATSTNRFYKYNTFTNFYNVISDPALTPFELAQGYLVRMPNDASQAVRSKYLGVFAGIPNNGTITTALVNNGDGERFNLVGNPYPSPINIAQFMADNSANITPTLYFWRKTNGSSSGAYCTWAGGVFVSNNEPEATDPGGIIQTGQGFFVEALGSATTLVFNNGQRIANNTNQFFKTKSTNRSTIWLNATSPAGAFAQMAVSYTTNATLGVDASDGKYFNDGAIALNSFLNDTDYAIQGRPMPFDFTDAVPLSFKTTNSGQYTIAIDHLDGLFSSLPEIILKDNDNGIETNLKLSSYNFIAAAGMTNTRFSLKYQKSLGLEIPNLDEKDVLVYLNQEKINVLSKLSTITNVKIYDLKGRLLAEKDKIDAKEISFDDLKFAEQVLIVKIRLDNDQLINKKVINQSSVNKN</sequence>
<dbReference type="AlphaFoldDB" id="A0A4P6YFQ0"/>
<evidence type="ECO:0000313" key="2">
    <source>
        <dbReference type="Proteomes" id="UP000291124"/>
    </source>
</evidence>
<keyword evidence="2" id="KW-1185">Reference proteome</keyword>
<evidence type="ECO:0000313" key="1">
    <source>
        <dbReference type="EMBL" id="QBN19617.1"/>
    </source>
</evidence>
<proteinExistence type="predicted"/>
<reference evidence="2" key="1">
    <citation type="submission" date="2019-03" db="EMBL/GenBank/DDBJ databases">
        <title>Flavobacterium sp.</title>
        <authorList>
            <person name="Kim H."/>
        </authorList>
    </citation>
    <scope>NUCLEOTIDE SEQUENCE [LARGE SCALE GENOMIC DNA]</scope>
    <source>
        <strain evidence="2">GS13</strain>
    </source>
</reference>
<dbReference type="EMBL" id="CP037933">
    <property type="protein sequence ID" value="QBN19617.1"/>
    <property type="molecule type" value="Genomic_DNA"/>
</dbReference>
<name>A0A4P6YFQ0_9FLAO</name>